<comment type="caution">
    <text evidence="10">The sequence shown here is derived from an EMBL/GenBank/DDBJ whole genome shotgun (WGS) entry which is preliminary data.</text>
</comment>
<evidence type="ECO:0000256" key="7">
    <source>
        <dbReference type="ARBA" id="ARBA00047984"/>
    </source>
</evidence>
<dbReference type="GO" id="GO:0005829">
    <property type="term" value="C:cytosol"/>
    <property type="evidence" value="ECO:0007669"/>
    <property type="project" value="TreeGrafter"/>
</dbReference>
<reference evidence="10" key="1">
    <citation type="submission" date="2023-03" db="EMBL/GenBank/DDBJ databases">
        <title>Complete genome of Cladonia borealis.</title>
        <authorList>
            <person name="Park H."/>
        </authorList>
    </citation>
    <scope>NUCLEOTIDE SEQUENCE</scope>
    <source>
        <strain evidence="10">ANT050790</strain>
    </source>
</reference>
<dbReference type="Pfam" id="PF00270">
    <property type="entry name" value="DEAD"/>
    <property type="match status" value="1"/>
</dbReference>
<keyword evidence="4" id="KW-0347">Helicase</keyword>
<dbReference type="GO" id="GO:0003723">
    <property type="term" value="F:RNA binding"/>
    <property type="evidence" value="ECO:0007669"/>
    <property type="project" value="UniProtKB-KW"/>
</dbReference>
<dbReference type="Gene3D" id="3.40.50.300">
    <property type="entry name" value="P-loop containing nucleotide triphosphate hydrolases"/>
    <property type="match status" value="1"/>
</dbReference>
<evidence type="ECO:0000256" key="1">
    <source>
        <dbReference type="ARBA" id="ARBA00012552"/>
    </source>
</evidence>
<dbReference type="InterPro" id="IPR014001">
    <property type="entry name" value="Helicase_ATP-bd"/>
</dbReference>
<keyword evidence="5" id="KW-0067">ATP-binding</keyword>
<comment type="catalytic activity">
    <reaction evidence="7">
        <text>ATP + H2O = ADP + phosphate + H(+)</text>
        <dbReference type="Rhea" id="RHEA:13065"/>
        <dbReference type="ChEBI" id="CHEBI:15377"/>
        <dbReference type="ChEBI" id="CHEBI:15378"/>
        <dbReference type="ChEBI" id="CHEBI:30616"/>
        <dbReference type="ChEBI" id="CHEBI:43474"/>
        <dbReference type="ChEBI" id="CHEBI:456216"/>
        <dbReference type="EC" id="3.6.4.13"/>
    </reaction>
</comment>
<evidence type="ECO:0000256" key="8">
    <source>
        <dbReference type="SAM" id="MobiDB-lite"/>
    </source>
</evidence>
<dbReference type="GO" id="GO:0003724">
    <property type="term" value="F:RNA helicase activity"/>
    <property type="evidence" value="ECO:0007669"/>
    <property type="project" value="UniProtKB-EC"/>
</dbReference>
<evidence type="ECO:0000256" key="5">
    <source>
        <dbReference type="ARBA" id="ARBA00022840"/>
    </source>
</evidence>
<organism evidence="10 11">
    <name type="scientific">Cladonia borealis</name>
    <dbReference type="NCBI Taxonomy" id="184061"/>
    <lineage>
        <taxon>Eukaryota</taxon>
        <taxon>Fungi</taxon>
        <taxon>Dikarya</taxon>
        <taxon>Ascomycota</taxon>
        <taxon>Pezizomycotina</taxon>
        <taxon>Lecanoromycetes</taxon>
        <taxon>OSLEUM clade</taxon>
        <taxon>Lecanoromycetidae</taxon>
        <taxon>Lecanorales</taxon>
        <taxon>Lecanorineae</taxon>
        <taxon>Cladoniaceae</taxon>
        <taxon>Cladonia</taxon>
    </lineage>
</organism>
<dbReference type="InterPro" id="IPR011545">
    <property type="entry name" value="DEAD/DEAH_box_helicase_dom"/>
</dbReference>
<protein>
    <recommendedName>
        <fullName evidence="1">RNA helicase</fullName>
        <ecNumber evidence="1">3.6.4.13</ecNumber>
    </recommendedName>
</protein>
<evidence type="ECO:0000256" key="2">
    <source>
        <dbReference type="ARBA" id="ARBA00022741"/>
    </source>
</evidence>
<keyword evidence="11" id="KW-1185">Reference proteome</keyword>
<evidence type="ECO:0000256" key="3">
    <source>
        <dbReference type="ARBA" id="ARBA00022801"/>
    </source>
</evidence>
<gene>
    <name evidence="10" type="ORF">JMJ35_004034</name>
</gene>
<dbReference type="GO" id="GO:0005524">
    <property type="term" value="F:ATP binding"/>
    <property type="evidence" value="ECO:0007669"/>
    <property type="project" value="UniProtKB-KW"/>
</dbReference>
<evidence type="ECO:0000313" key="10">
    <source>
        <dbReference type="EMBL" id="KAK0513670.1"/>
    </source>
</evidence>
<proteinExistence type="predicted"/>
<dbReference type="EMBL" id="JAFEKC020000007">
    <property type="protein sequence ID" value="KAK0513670.1"/>
    <property type="molecule type" value="Genomic_DNA"/>
</dbReference>
<dbReference type="InterPro" id="IPR027417">
    <property type="entry name" value="P-loop_NTPase"/>
</dbReference>
<dbReference type="GO" id="GO:0016787">
    <property type="term" value="F:hydrolase activity"/>
    <property type="evidence" value="ECO:0007669"/>
    <property type="project" value="UniProtKB-KW"/>
</dbReference>
<accession>A0AA39R2K3</accession>
<evidence type="ECO:0000259" key="9">
    <source>
        <dbReference type="PROSITE" id="PS51192"/>
    </source>
</evidence>
<evidence type="ECO:0000256" key="6">
    <source>
        <dbReference type="ARBA" id="ARBA00022884"/>
    </source>
</evidence>
<keyword evidence="6" id="KW-0694">RNA-binding</keyword>
<sequence length="239" mass="27134">MPSFSYTAETPAHDAAAETSAQKEATLSKDEIARLQMYREASSSRTWNVPVKMERPHLDSLSLYVRALQHAKVIDDNLQLSETLPKDVHEAYQQWARNFQAPFGRQRITPTALALVPTRTLAQRIWQVPIDMMRYTSIRGVLIHGGTSPDLDYSQLRRGCDILVATPGRLIHILKDMSVFEDSSMLSLSKFRWFVIDEADAMLSPSFGLPLETIQTYIPPEHSLWLFAIYAHVTCLRSS</sequence>
<feature type="region of interest" description="Disordered" evidence="8">
    <location>
        <begin position="1"/>
        <end position="25"/>
    </location>
</feature>
<dbReference type="AlphaFoldDB" id="A0AA39R2K3"/>
<evidence type="ECO:0000313" key="11">
    <source>
        <dbReference type="Proteomes" id="UP001166286"/>
    </source>
</evidence>
<keyword evidence="3" id="KW-0378">Hydrolase</keyword>
<keyword evidence="2" id="KW-0547">Nucleotide-binding</keyword>
<dbReference type="PROSITE" id="PS51192">
    <property type="entry name" value="HELICASE_ATP_BIND_1"/>
    <property type="match status" value="1"/>
</dbReference>
<evidence type="ECO:0000256" key="4">
    <source>
        <dbReference type="ARBA" id="ARBA00022806"/>
    </source>
</evidence>
<dbReference type="SUPFAM" id="SSF52540">
    <property type="entry name" value="P-loop containing nucleoside triphosphate hydrolases"/>
    <property type="match status" value="1"/>
</dbReference>
<name>A0AA39R2K3_9LECA</name>
<dbReference type="InterPro" id="IPR050079">
    <property type="entry name" value="DEAD_box_RNA_helicase"/>
</dbReference>
<dbReference type="EC" id="3.6.4.13" evidence="1"/>
<dbReference type="PANTHER" id="PTHR47959:SF1">
    <property type="entry name" value="ATP-DEPENDENT RNA HELICASE DBPA"/>
    <property type="match status" value="1"/>
</dbReference>
<feature type="domain" description="Helicase ATP-binding" evidence="9">
    <location>
        <begin position="99"/>
        <end position="227"/>
    </location>
</feature>
<dbReference type="Proteomes" id="UP001166286">
    <property type="component" value="Unassembled WGS sequence"/>
</dbReference>
<dbReference type="PANTHER" id="PTHR47959">
    <property type="entry name" value="ATP-DEPENDENT RNA HELICASE RHLE-RELATED"/>
    <property type="match status" value="1"/>
</dbReference>